<gene>
    <name evidence="2" type="ORF">NJ959_01750</name>
</gene>
<keyword evidence="3" id="KW-1185">Reference proteome</keyword>
<feature type="region of interest" description="Disordered" evidence="1">
    <location>
        <begin position="1"/>
        <end position="33"/>
    </location>
</feature>
<feature type="non-terminal residue" evidence="2">
    <location>
        <position position="139"/>
    </location>
</feature>
<dbReference type="Proteomes" id="UP001204953">
    <property type="component" value="Unassembled WGS sequence"/>
</dbReference>
<organism evidence="2 3">
    <name type="scientific">Limnofasciculus baicalensis BBK-W-15</name>
    <dbReference type="NCBI Taxonomy" id="2699891"/>
    <lineage>
        <taxon>Bacteria</taxon>
        <taxon>Bacillati</taxon>
        <taxon>Cyanobacteriota</taxon>
        <taxon>Cyanophyceae</taxon>
        <taxon>Coleofasciculales</taxon>
        <taxon>Coleofasciculaceae</taxon>
        <taxon>Limnofasciculus</taxon>
        <taxon>Limnofasciculus baicalensis</taxon>
    </lineage>
</organism>
<feature type="compositionally biased region" description="Polar residues" evidence="1">
    <location>
        <begin position="71"/>
        <end position="88"/>
    </location>
</feature>
<evidence type="ECO:0000313" key="3">
    <source>
        <dbReference type="Proteomes" id="UP001204953"/>
    </source>
</evidence>
<sequence length="139" mass="15123">MGEGVSDDEEKESDSEQLTELESTDNPETQSQEKLDLQAKFSKLEQFGYNGAKIPVFPPNPDSKAAIQPKSGVSQVENNYQEKPQGLQSDEVEKENDKISTEGEKIQFGGGVSGDEDNHKLIQPQVVAGESLAQAQVAE</sequence>
<dbReference type="AlphaFoldDB" id="A0AAE3GM89"/>
<dbReference type="EMBL" id="JAMZMM010000008">
    <property type="protein sequence ID" value="MCP2727196.1"/>
    <property type="molecule type" value="Genomic_DNA"/>
</dbReference>
<feature type="compositionally biased region" description="Acidic residues" evidence="1">
    <location>
        <begin position="1"/>
        <end position="25"/>
    </location>
</feature>
<comment type="caution">
    <text evidence="2">The sequence shown here is derived from an EMBL/GenBank/DDBJ whole genome shotgun (WGS) entry which is preliminary data.</text>
</comment>
<accession>A0AAE3GM89</accession>
<protein>
    <submittedName>
        <fullName evidence="2">Uncharacterized protein</fullName>
    </submittedName>
</protein>
<proteinExistence type="predicted"/>
<reference evidence="2" key="1">
    <citation type="submission" date="2022-06" db="EMBL/GenBank/DDBJ databases">
        <title>New cyanobacteria of genus Symplocastrum in benthos of Lake Baikal.</title>
        <authorList>
            <person name="Sorokovikova E."/>
            <person name="Tikhonova I."/>
            <person name="Krasnopeev A."/>
            <person name="Evseev P."/>
            <person name="Gladkikh A."/>
            <person name="Belykh O."/>
        </authorList>
    </citation>
    <scope>NUCLEOTIDE SEQUENCE</scope>
    <source>
        <strain evidence="2">BBK-W-15</strain>
    </source>
</reference>
<evidence type="ECO:0000256" key="1">
    <source>
        <dbReference type="SAM" id="MobiDB-lite"/>
    </source>
</evidence>
<name>A0AAE3GM89_9CYAN</name>
<evidence type="ECO:0000313" key="2">
    <source>
        <dbReference type="EMBL" id="MCP2727196.1"/>
    </source>
</evidence>
<dbReference type="RefSeq" id="WP_254010014.1">
    <property type="nucleotide sequence ID" value="NZ_JAMZMM010000008.1"/>
</dbReference>
<feature type="region of interest" description="Disordered" evidence="1">
    <location>
        <begin position="56"/>
        <end position="99"/>
    </location>
</feature>